<protein>
    <submittedName>
        <fullName evidence="2">SAM-dependent methyltransferase</fullName>
    </submittedName>
</protein>
<dbReference type="PANTHER" id="PTHR42912">
    <property type="entry name" value="METHYLTRANSFERASE"/>
    <property type="match status" value="1"/>
</dbReference>
<dbReference type="Pfam" id="PF08241">
    <property type="entry name" value="Methyltransf_11"/>
    <property type="match status" value="1"/>
</dbReference>
<dbReference type="GO" id="GO:0008757">
    <property type="term" value="F:S-adenosylmethionine-dependent methyltransferase activity"/>
    <property type="evidence" value="ECO:0007669"/>
    <property type="project" value="InterPro"/>
</dbReference>
<reference evidence="2 3" key="1">
    <citation type="journal article" date="2016" name="Environ. Microbiol.">
        <title>Genomic resolution of a cold subsurface aquifer community provides metabolic insights for novel microbes adapted to high CO concentrations.</title>
        <authorList>
            <person name="Probst A.J."/>
            <person name="Castelle C.J."/>
            <person name="Singh A."/>
            <person name="Brown C.T."/>
            <person name="Anantharaman K."/>
            <person name="Sharon I."/>
            <person name="Hug L.A."/>
            <person name="Burstein D."/>
            <person name="Emerson J.B."/>
            <person name="Thomas B.C."/>
            <person name="Banfield J.F."/>
        </authorList>
    </citation>
    <scope>NUCLEOTIDE SEQUENCE [LARGE SCALE GENOMIC DNA]</scope>
    <source>
        <strain evidence="2">CG1_02_38_46</strain>
    </source>
</reference>
<keyword evidence="2" id="KW-0489">Methyltransferase</keyword>
<feature type="domain" description="Methyltransferase type 11" evidence="1">
    <location>
        <begin position="40"/>
        <end position="125"/>
    </location>
</feature>
<dbReference type="SUPFAM" id="SSF53335">
    <property type="entry name" value="S-adenosyl-L-methionine-dependent methyltransferases"/>
    <property type="match status" value="1"/>
</dbReference>
<dbReference type="CDD" id="cd02440">
    <property type="entry name" value="AdoMet_MTases"/>
    <property type="match status" value="1"/>
</dbReference>
<name>A0A1J4S8K3_9BACT</name>
<dbReference type="Proteomes" id="UP000182278">
    <property type="component" value="Unassembled WGS sequence"/>
</dbReference>
<dbReference type="InterPro" id="IPR013216">
    <property type="entry name" value="Methyltransf_11"/>
</dbReference>
<dbReference type="InterPro" id="IPR029063">
    <property type="entry name" value="SAM-dependent_MTases_sf"/>
</dbReference>
<dbReference type="Gene3D" id="3.40.50.150">
    <property type="entry name" value="Vaccinia Virus protein VP39"/>
    <property type="match status" value="1"/>
</dbReference>
<organism evidence="2 3">
    <name type="scientific">Candidatus Desantisbacteria bacterium CG1_02_38_46</name>
    <dbReference type="NCBI Taxonomy" id="1817893"/>
    <lineage>
        <taxon>Bacteria</taxon>
        <taxon>Candidatus Desantisiibacteriota</taxon>
    </lineage>
</organism>
<dbReference type="InterPro" id="IPR050508">
    <property type="entry name" value="Methyltransf_Superfamily"/>
</dbReference>
<dbReference type="EMBL" id="MNUO01000128">
    <property type="protein sequence ID" value="OIN95763.1"/>
    <property type="molecule type" value="Genomic_DNA"/>
</dbReference>
<keyword evidence="2" id="KW-0808">Transferase</keyword>
<dbReference type="PANTHER" id="PTHR42912:SF80">
    <property type="entry name" value="METHYLTRANSFERASE DOMAIN-CONTAINING PROTEIN"/>
    <property type="match status" value="1"/>
</dbReference>
<evidence type="ECO:0000313" key="3">
    <source>
        <dbReference type="Proteomes" id="UP000182278"/>
    </source>
</evidence>
<sequence length="210" mass="24190">MDIFNVYAKRYDDWYEKNKFAYLSELKVLKYVIPQKGKGLEIGVGTGRFAEPLGIKVGIDPSKKMLKFAFRRNIKTFVGKGEHLPFKNGEFDFILIVITLCFVDNPEKVIAESKRVLRDKGKLIIGIIDKNSKLGKFYQKKKSVFYRVANFFSPEEVINLLKNNGFKSIVTFQTIFDLPENIKKVEKHKRGYGKGGFVVVLGKKRRNHAD</sequence>
<evidence type="ECO:0000259" key="1">
    <source>
        <dbReference type="Pfam" id="PF08241"/>
    </source>
</evidence>
<evidence type="ECO:0000313" key="2">
    <source>
        <dbReference type="EMBL" id="OIN95763.1"/>
    </source>
</evidence>
<dbReference type="AlphaFoldDB" id="A0A1J4S8K3"/>
<dbReference type="GO" id="GO:0032259">
    <property type="term" value="P:methylation"/>
    <property type="evidence" value="ECO:0007669"/>
    <property type="project" value="UniProtKB-KW"/>
</dbReference>
<proteinExistence type="predicted"/>
<dbReference type="STRING" id="1817893.AUJ66_08345"/>
<comment type="caution">
    <text evidence="2">The sequence shown here is derived from an EMBL/GenBank/DDBJ whole genome shotgun (WGS) entry which is preliminary data.</text>
</comment>
<accession>A0A1J4S8K3</accession>
<gene>
    <name evidence="2" type="ORF">AUJ66_08345</name>
</gene>